<comment type="similarity">
    <text evidence="2">Belongs to the glycosyltransferase 2 family.</text>
</comment>
<name>A0ABU3G808_9MICO</name>
<dbReference type="Proteomes" id="UP001251849">
    <property type="component" value="Unassembled WGS sequence"/>
</dbReference>
<evidence type="ECO:0000313" key="7">
    <source>
        <dbReference type="Proteomes" id="UP001251849"/>
    </source>
</evidence>
<evidence type="ECO:0000259" key="5">
    <source>
        <dbReference type="Pfam" id="PF00535"/>
    </source>
</evidence>
<comment type="caution">
    <text evidence="6">The sequence shown here is derived from an EMBL/GenBank/DDBJ whole genome shotgun (WGS) entry which is preliminary data.</text>
</comment>
<dbReference type="SUPFAM" id="SSF53448">
    <property type="entry name" value="Nucleotide-diphospho-sugar transferases"/>
    <property type="match status" value="1"/>
</dbReference>
<evidence type="ECO:0000256" key="3">
    <source>
        <dbReference type="ARBA" id="ARBA00022676"/>
    </source>
</evidence>
<gene>
    <name evidence="6" type="ORF">Q9S71_03905</name>
</gene>
<dbReference type="PANTHER" id="PTHR43179:SF12">
    <property type="entry name" value="GALACTOFURANOSYLTRANSFERASE GLFT2"/>
    <property type="match status" value="1"/>
</dbReference>
<dbReference type="GO" id="GO:0016757">
    <property type="term" value="F:glycosyltransferase activity"/>
    <property type="evidence" value="ECO:0007669"/>
    <property type="project" value="UniProtKB-KW"/>
</dbReference>
<dbReference type="EMBL" id="JAUZVV010000001">
    <property type="protein sequence ID" value="MDT3315959.1"/>
    <property type="molecule type" value="Genomic_DNA"/>
</dbReference>
<dbReference type="Pfam" id="PF00535">
    <property type="entry name" value="Glycos_transf_2"/>
    <property type="match status" value="1"/>
</dbReference>
<comment type="pathway">
    <text evidence="1">Cell wall biogenesis; cell wall polysaccharide biosynthesis.</text>
</comment>
<dbReference type="RefSeq" id="WP_311860633.1">
    <property type="nucleotide sequence ID" value="NZ_JAUZVV010000001.1"/>
</dbReference>
<dbReference type="InterPro" id="IPR029044">
    <property type="entry name" value="Nucleotide-diphossugar_trans"/>
</dbReference>
<dbReference type="Gene3D" id="3.90.550.10">
    <property type="entry name" value="Spore Coat Polysaccharide Biosynthesis Protein SpsA, Chain A"/>
    <property type="match status" value="1"/>
</dbReference>
<evidence type="ECO:0000256" key="1">
    <source>
        <dbReference type="ARBA" id="ARBA00004776"/>
    </source>
</evidence>
<organism evidence="6 7">
    <name type="scientific">Microbacterium gawkjiense</name>
    <dbReference type="NCBI Taxonomy" id="3067309"/>
    <lineage>
        <taxon>Bacteria</taxon>
        <taxon>Bacillati</taxon>
        <taxon>Actinomycetota</taxon>
        <taxon>Actinomycetes</taxon>
        <taxon>Micrococcales</taxon>
        <taxon>Microbacteriaceae</taxon>
        <taxon>Microbacterium</taxon>
    </lineage>
</organism>
<dbReference type="EC" id="2.4.-.-" evidence="6"/>
<dbReference type="PANTHER" id="PTHR43179">
    <property type="entry name" value="RHAMNOSYLTRANSFERASE WBBL"/>
    <property type="match status" value="1"/>
</dbReference>
<sequence length="312" mass="33386">MSGTASFVLIAVPSYRRPERLGRLLTSLAGHRDDVAPLRVEVLVIDNDPEGSAAGVADAAKAAYVPEPRPGLAAVRNRALDEALARGADALVFIDDDEVPEPGWLRTLVAPWAAGEADLVSGRVESTFDSPPSAWITAGGFFRRVRFADGERMPVAPTNNLLISCAILRATGIRFDEGFGRTGGEDIHFTSALHRRGARILAAPDALVIDHVPDERATASWVLRRAFRVGTTTARGDIVLTGGAARRLTRRVRWVLVGTARALAGAGRWLIGVVSRSVSHRARGARLIARGAGMAAGGAGFRYLEYRPRNES</sequence>
<dbReference type="InterPro" id="IPR001173">
    <property type="entry name" value="Glyco_trans_2-like"/>
</dbReference>
<proteinExistence type="inferred from homology"/>
<feature type="domain" description="Glycosyltransferase 2-like" evidence="5">
    <location>
        <begin position="10"/>
        <end position="168"/>
    </location>
</feature>
<evidence type="ECO:0000313" key="6">
    <source>
        <dbReference type="EMBL" id="MDT3315959.1"/>
    </source>
</evidence>
<reference evidence="6 7" key="1">
    <citation type="submission" date="2023-08" db="EMBL/GenBank/DDBJ databases">
        <title>Microbacterium aquilitoris sp. nov. and Microbacterium gwkjibeachense sp. nov., isolated from beach.</title>
        <authorList>
            <person name="Lee S.D."/>
            <person name="Yang H."/>
            <person name="Kim I."/>
        </authorList>
    </citation>
    <scope>NUCLEOTIDE SEQUENCE [LARGE SCALE GENOMIC DNA]</scope>
    <source>
        <strain evidence="6 7">KSW4-11</strain>
    </source>
</reference>
<evidence type="ECO:0000256" key="2">
    <source>
        <dbReference type="ARBA" id="ARBA00006739"/>
    </source>
</evidence>
<evidence type="ECO:0000256" key="4">
    <source>
        <dbReference type="ARBA" id="ARBA00022679"/>
    </source>
</evidence>
<accession>A0ABU3G808</accession>
<protein>
    <submittedName>
        <fullName evidence="6">Glycosyltransferase</fullName>
        <ecNumber evidence="6">2.4.-.-</ecNumber>
    </submittedName>
</protein>
<keyword evidence="4 6" id="KW-0808">Transferase</keyword>
<keyword evidence="7" id="KW-1185">Reference proteome</keyword>
<dbReference type="CDD" id="cd00761">
    <property type="entry name" value="Glyco_tranf_GTA_type"/>
    <property type="match status" value="1"/>
</dbReference>
<keyword evidence="3 6" id="KW-0328">Glycosyltransferase</keyword>